<dbReference type="PANTHER" id="PTHR15192">
    <property type="entry name" value="PROTEIN CBG05349"/>
    <property type="match status" value="1"/>
</dbReference>
<keyword evidence="3" id="KW-1185">Reference proteome</keyword>
<dbReference type="AlphaFoldDB" id="A0A1X7TQM4"/>
<evidence type="ECO:0000256" key="1">
    <source>
        <dbReference type="SAM" id="MobiDB-lite"/>
    </source>
</evidence>
<accession>A0A1X7TQM4</accession>
<dbReference type="InterPro" id="IPR036188">
    <property type="entry name" value="FAD/NAD-bd_sf"/>
</dbReference>
<dbReference type="PANTHER" id="PTHR15192:SF8">
    <property type="entry name" value="FAD_NAD(P)-BINDING DOMAIN-CONTAINING PROTEIN"/>
    <property type="match status" value="1"/>
</dbReference>
<proteinExistence type="predicted"/>
<dbReference type="InterPro" id="IPR029731">
    <property type="entry name" value="OSGIN1/2"/>
</dbReference>
<organism evidence="2">
    <name type="scientific">Amphimedon queenslandica</name>
    <name type="common">Sponge</name>
    <dbReference type="NCBI Taxonomy" id="400682"/>
    <lineage>
        <taxon>Eukaryota</taxon>
        <taxon>Metazoa</taxon>
        <taxon>Porifera</taxon>
        <taxon>Demospongiae</taxon>
        <taxon>Heteroscleromorpha</taxon>
        <taxon>Haplosclerida</taxon>
        <taxon>Niphatidae</taxon>
        <taxon>Amphimedon</taxon>
    </lineage>
</organism>
<dbReference type="Gene3D" id="3.50.50.60">
    <property type="entry name" value="FAD/NAD(P)-binding domain"/>
    <property type="match status" value="2"/>
</dbReference>
<dbReference type="EnsemblMetazoa" id="XM_003389987.2">
    <property type="protein sequence ID" value="XP_003390035.1"/>
    <property type="gene ID" value="LOC100635240"/>
</dbReference>
<gene>
    <name evidence="2" type="primary">100635240</name>
</gene>
<sequence length="604" mass="66260">MEEEASNGTCRSGCESAYCSEEDELPCGRESGEDINRTCPLSSFPFGEIVKKEIDVDVAVIGNGPSAIFLSLLLSGYKLFFTGSHPNKILREKLRTDVSLLEQDFPYLSEGLEGRSRNPVSLLFDTLFHPNADIGQTHLSSLRWERDESSAISHVVLGCGKPGGVWHGVEPSTLTLSHQEWLDLPLYSFNDWKKDEKRKDEKNDKNSKWRAKAGHVAQYYQDYIHKMSLKDNFISSVLIKRVEQIWDCPLSPNSPGHKPVTPPWSPTRTSSNSVASPTTSEGIIAESEIIHSAKCMCDKGVCCPTIVQCNPEWMLQGSYLKPSCCKRRDQEEASPTSPLGYSSSPNSIAVKSRKIVLACGLTEPKRLGIPGEELPFVTHSLSDFKKRLKCSKRRGRSGSALVVGAGMTGADAVLYCLDNDIHVNHSFYQDLSKANNLLLSKLPSGYYLEYQRVWKLMKGLETSHLYTPLEGTRVKSFSTNGETILTSSSEIEQSLATSVGMIAIGSQANLGFLPQDISSVLGIDPSQAIDGKNNSVDIDSFSSQSERVPNLYALGPLAGDNFVRFLFGSGLACAKSIQNSLCKTNLSPTQSTLSSTQTNDTTIL</sequence>
<dbReference type="STRING" id="400682.A0A1X7TQM4"/>
<dbReference type="Proteomes" id="UP000007879">
    <property type="component" value="Unassembled WGS sequence"/>
</dbReference>
<dbReference type="SUPFAM" id="SSF51905">
    <property type="entry name" value="FAD/NAD(P)-binding domain"/>
    <property type="match status" value="2"/>
</dbReference>
<dbReference type="EnsemblMetazoa" id="Aqu2.1.17195_001">
    <property type="protein sequence ID" value="Aqu2.1.17195_001"/>
    <property type="gene ID" value="Aqu2.1.17195"/>
</dbReference>
<dbReference type="KEGG" id="aqu:100635240"/>
<dbReference type="eggNOG" id="ENOG502QRUQ">
    <property type="taxonomic scope" value="Eukaryota"/>
</dbReference>
<dbReference type="OMA" id="ASWDIQT"/>
<name>A0A1X7TQM4_AMPQE</name>
<feature type="compositionally biased region" description="Polar residues" evidence="1">
    <location>
        <begin position="266"/>
        <end position="278"/>
    </location>
</feature>
<dbReference type="OrthoDB" id="412005at2759"/>
<reference evidence="2" key="2">
    <citation type="submission" date="2017-05" db="UniProtKB">
        <authorList>
            <consortium name="EnsemblMetazoa"/>
        </authorList>
    </citation>
    <scope>IDENTIFICATION</scope>
</reference>
<dbReference type="InParanoid" id="A0A1X7TQM4"/>
<evidence type="ECO:0000313" key="2">
    <source>
        <dbReference type="EnsemblMetazoa" id="Aqu2.1.17195_001"/>
    </source>
</evidence>
<evidence type="ECO:0000313" key="3">
    <source>
        <dbReference type="Proteomes" id="UP000007879"/>
    </source>
</evidence>
<protein>
    <submittedName>
        <fullName evidence="2">Uncharacterized protein</fullName>
    </submittedName>
</protein>
<reference evidence="3" key="1">
    <citation type="journal article" date="2010" name="Nature">
        <title>The Amphimedon queenslandica genome and the evolution of animal complexity.</title>
        <authorList>
            <person name="Srivastava M."/>
            <person name="Simakov O."/>
            <person name="Chapman J."/>
            <person name="Fahey B."/>
            <person name="Gauthier M.E."/>
            <person name="Mitros T."/>
            <person name="Richards G.S."/>
            <person name="Conaco C."/>
            <person name="Dacre M."/>
            <person name="Hellsten U."/>
            <person name="Larroux C."/>
            <person name="Putnam N.H."/>
            <person name="Stanke M."/>
            <person name="Adamska M."/>
            <person name="Darling A."/>
            <person name="Degnan S.M."/>
            <person name="Oakley T.H."/>
            <person name="Plachetzki D.C."/>
            <person name="Zhai Y."/>
            <person name="Adamski M."/>
            <person name="Calcino A."/>
            <person name="Cummins S.F."/>
            <person name="Goodstein D.M."/>
            <person name="Harris C."/>
            <person name="Jackson D.J."/>
            <person name="Leys S.P."/>
            <person name="Shu S."/>
            <person name="Woodcroft B.J."/>
            <person name="Vervoort M."/>
            <person name="Kosik K.S."/>
            <person name="Manning G."/>
            <person name="Degnan B.M."/>
            <person name="Rokhsar D.S."/>
        </authorList>
    </citation>
    <scope>NUCLEOTIDE SEQUENCE [LARGE SCALE GENOMIC DNA]</scope>
</reference>
<feature type="region of interest" description="Disordered" evidence="1">
    <location>
        <begin position="253"/>
        <end position="278"/>
    </location>
</feature>